<dbReference type="AlphaFoldDB" id="F1A2P1"/>
<dbReference type="EMBL" id="GL871419">
    <property type="protein sequence ID" value="EGC29546.1"/>
    <property type="molecule type" value="Genomic_DNA"/>
</dbReference>
<dbReference type="InParanoid" id="F1A2P1"/>
<feature type="signal peptide" evidence="1">
    <location>
        <begin position="1"/>
        <end position="20"/>
    </location>
</feature>
<feature type="chain" id="PRO_5003262158" evidence="1">
    <location>
        <begin position="21"/>
        <end position="175"/>
    </location>
</feature>
<dbReference type="InterPro" id="IPR001299">
    <property type="entry name" value="Ependymin"/>
</dbReference>
<organism evidence="2 3">
    <name type="scientific">Dictyostelium purpureum</name>
    <name type="common">Slime mold</name>
    <dbReference type="NCBI Taxonomy" id="5786"/>
    <lineage>
        <taxon>Eukaryota</taxon>
        <taxon>Amoebozoa</taxon>
        <taxon>Evosea</taxon>
        <taxon>Eumycetozoa</taxon>
        <taxon>Dictyostelia</taxon>
        <taxon>Dictyosteliales</taxon>
        <taxon>Dictyosteliaceae</taxon>
        <taxon>Dictyostelium</taxon>
    </lineage>
</organism>
<dbReference type="PANTHER" id="PTHR10697:SF1">
    <property type="entry name" value="MAMMALIAN EPENDYMIN-RELATED PROTEIN 1"/>
    <property type="match status" value="1"/>
</dbReference>
<protein>
    <submittedName>
        <fullName evidence="2">Uncharacterized protein</fullName>
    </submittedName>
</protein>
<dbReference type="VEuPathDB" id="AmoebaDB:DICPUDRAFT_99798"/>
<dbReference type="GO" id="GO:0005576">
    <property type="term" value="C:extracellular region"/>
    <property type="evidence" value="ECO:0007669"/>
    <property type="project" value="InterPro"/>
</dbReference>
<accession>F1A2P1</accession>
<dbReference type="RefSeq" id="XP_003293936.1">
    <property type="nucleotide sequence ID" value="XM_003293888.1"/>
</dbReference>
<sequence>MKIIYLLVLFVLLSVKKIESFKCCVPDQWSGTALSMGSDGKLFKKNYYYDATQMTVRIDSIYSTKSESTFSYYTNMTTTGREWVYNRFENTCYETGPDYWNYQCFGEEYGLPFVKTDSGENIFSNPSNGITVVTTSDTCLPISITNKYAGLHFKFFNTKDYIEDPSVFNKPSVCK</sequence>
<dbReference type="KEGG" id="dpp:DICPUDRAFT_99798"/>
<dbReference type="OrthoDB" id="19081at2759"/>
<evidence type="ECO:0000313" key="3">
    <source>
        <dbReference type="Proteomes" id="UP000001064"/>
    </source>
</evidence>
<dbReference type="GeneID" id="10505251"/>
<proteinExistence type="predicted"/>
<keyword evidence="3" id="KW-1185">Reference proteome</keyword>
<dbReference type="GO" id="GO:0005509">
    <property type="term" value="F:calcium ion binding"/>
    <property type="evidence" value="ECO:0007669"/>
    <property type="project" value="InterPro"/>
</dbReference>
<dbReference type="Proteomes" id="UP000001064">
    <property type="component" value="Unassembled WGS sequence"/>
</dbReference>
<name>F1A2P1_DICPU</name>
<gene>
    <name evidence="2" type="ORF">DICPUDRAFT_99798</name>
</gene>
<evidence type="ECO:0000313" key="2">
    <source>
        <dbReference type="EMBL" id="EGC29546.1"/>
    </source>
</evidence>
<dbReference type="GO" id="GO:0007160">
    <property type="term" value="P:cell-matrix adhesion"/>
    <property type="evidence" value="ECO:0007669"/>
    <property type="project" value="InterPro"/>
</dbReference>
<keyword evidence="1" id="KW-0732">Signal</keyword>
<dbReference type="PANTHER" id="PTHR10697">
    <property type="entry name" value="MAMMALIAN EPENDYMIN-RELATED PROTEIN 1"/>
    <property type="match status" value="1"/>
</dbReference>
<evidence type="ECO:0000256" key="1">
    <source>
        <dbReference type="SAM" id="SignalP"/>
    </source>
</evidence>
<reference evidence="3" key="1">
    <citation type="journal article" date="2011" name="Genome Biol.">
        <title>Comparative genomics of the social amoebae Dictyostelium discoideum and Dictyostelium purpureum.</title>
        <authorList>
            <consortium name="US DOE Joint Genome Institute (JGI-PGF)"/>
            <person name="Sucgang R."/>
            <person name="Kuo A."/>
            <person name="Tian X."/>
            <person name="Salerno W."/>
            <person name="Parikh A."/>
            <person name="Feasley C.L."/>
            <person name="Dalin E."/>
            <person name="Tu H."/>
            <person name="Huang E."/>
            <person name="Barry K."/>
            <person name="Lindquist E."/>
            <person name="Shapiro H."/>
            <person name="Bruce D."/>
            <person name="Schmutz J."/>
            <person name="Salamov A."/>
            <person name="Fey P."/>
            <person name="Gaudet P."/>
            <person name="Anjard C."/>
            <person name="Babu M.M."/>
            <person name="Basu S."/>
            <person name="Bushmanova Y."/>
            <person name="van der Wel H."/>
            <person name="Katoh-Kurasawa M."/>
            <person name="Dinh C."/>
            <person name="Coutinho P.M."/>
            <person name="Saito T."/>
            <person name="Elias M."/>
            <person name="Schaap P."/>
            <person name="Kay R.R."/>
            <person name="Henrissat B."/>
            <person name="Eichinger L."/>
            <person name="Rivero F."/>
            <person name="Putnam N.H."/>
            <person name="West C.M."/>
            <person name="Loomis W.F."/>
            <person name="Chisholm R.L."/>
            <person name="Shaulsky G."/>
            <person name="Strassmann J.E."/>
            <person name="Queller D.C."/>
            <person name="Kuspa A."/>
            <person name="Grigoriev I.V."/>
        </authorList>
    </citation>
    <scope>NUCLEOTIDE SEQUENCE [LARGE SCALE GENOMIC DNA]</scope>
    <source>
        <strain evidence="3">QSDP1</strain>
    </source>
</reference>
<dbReference type="GO" id="GO:0005764">
    <property type="term" value="C:lysosome"/>
    <property type="evidence" value="ECO:0000318"/>
    <property type="project" value="GO_Central"/>
</dbReference>